<evidence type="ECO:0000256" key="1">
    <source>
        <dbReference type="ARBA" id="ARBA00010545"/>
    </source>
</evidence>
<evidence type="ECO:0000256" key="4">
    <source>
        <dbReference type="SAM" id="SignalP"/>
    </source>
</evidence>
<dbReference type="GO" id="GO:0036503">
    <property type="term" value="P:ERAD pathway"/>
    <property type="evidence" value="ECO:0007669"/>
    <property type="project" value="TreeGrafter"/>
</dbReference>
<keyword evidence="3 4" id="KW-0732">Signal</keyword>
<dbReference type="AlphaFoldDB" id="A0A8H3YFK6"/>
<dbReference type="OrthoDB" id="2234316at2759"/>
<organism evidence="5 6">
    <name type="scientific">Naganishia liquefaciens</name>
    <dbReference type="NCBI Taxonomy" id="104408"/>
    <lineage>
        <taxon>Eukaryota</taxon>
        <taxon>Fungi</taxon>
        <taxon>Dikarya</taxon>
        <taxon>Basidiomycota</taxon>
        <taxon>Agaricomycotina</taxon>
        <taxon>Tremellomycetes</taxon>
        <taxon>Filobasidiales</taxon>
        <taxon>Filobasidiaceae</taxon>
        <taxon>Naganishia</taxon>
    </lineage>
</organism>
<dbReference type="EMBL" id="BLZA01000021">
    <property type="protein sequence ID" value="GHJ87383.1"/>
    <property type="molecule type" value="Genomic_DNA"/>
</dbReference>
<reference evidence="5" key="1">
    <citation type="submission" date="2020-07" db="EMBL/GenBank/DDBJ databases">
        <title>Draft Genome Sequence of a Deep-Sea Yeast, Naganishia (Cryptococcus) liquefaciens strain N6.</title>
        <authorList>
            <person name="Han Y.W."/>
            <person name="Kajitani R."/>
            <person name="Morimoto H."/>
            <person name="Parhat M."/>
            <person name="Tsubouchi H."/>
            <person name="Bakenova O."/>
            <person name="Ogata M."/>
            <person name="Argunhan B."/>
            <person name="Aoki R."/>
            <person name="Kajiwara S."/>
            <person name="Itoh T."/>
            <person name="Iwasaki H."/>
        </authorList>
    </citation>
    <scope>NUCLEOTIDE SEQUENCE</scope>
    <source>
        <strain evidence="5">N6</strain>
    </source>
</reference>
<feature type="signal peptide" evidence="4">
    <location>
        <begin position="1"/>
        <end position="25"/>
    </location>
</feature>
<name>A0A8H3YFK6_9TREE</name>
<comment type="caution">
    <text evidence="5">The sequence shown here is derived from an EMBL/GenBank/DDBJ whole genome shotgun (WGS) entry which is preliminary data.</text>
</comment>
<keyword evidence="6" id="KW-1185">Reference proteome</keyword>
<protein>
    <recommendedName>
        <fullName evidence="2">Long chronological lifespan protein 2</fullName>
    </recommendedName>
</protein>
<evidence type="ECO:0000313" key="5">
    <source>
        <dbReference type="EMBL" id="GHJ87383.1"/>
    </source>
</evidence>
<evidence type="ECO:0000313" key="6">
    <source>
        <dbReference type="Proteomes" id="UP000620104"/>
    </source>
</evidence>
<proteinExistence type="inferred from homology"/>
<evidence type="ECO:0000256" key="2">
    <source>
        <dbReference type="ARBA" id="ARBA00018534"/>
    </source>
</evidence>
<gene>
    <name evidence="5" type="ORF">NliqN6_3785</name>
</gene>
<accession>A0A8H3YFK6</accession>
<dbReference type="Proteomes" id="UP000620104">
    <property type="component" value="Unassembled WGS sequence"/>
</dbReference>
<dbReference type="PANTHER" id="PTHR38425:SF1">
    <property type="entry name" value="LONG CHRONOLOGICAL LIFESPAN PROTEIN 2"/>
    <property type="match status" value="1"/>
</dbReference>
<evidence type="ECO:0000256" key="3">
    <source>
        <dbReference type="ARBA" id="ARBA00022729"/>
    </source>
</evidence>
<comment type="similarity">
    <text evidence="1">Belongs to the LCL2 family.</text>
</comment>
<sequence>MPRHGLSLLLMALVALSLNALLANAQFGNMFQNMFGQEQTHQQQHFQNHHGASVRGWQIQDEAQCFNGYVCPGTANCVKAPVECPCPLPEDFKCLLPTDPKLGSHGGKEPFVCVRGTTNGKTARQECDRIQKVAQPI</sequence>
<dbReference type="InterPro" id="IPR034543">
    <property type="entry name" value="LCL2"/>
</dbReference>
<dbReference type="PANTHER" id="PTHR38425">
    <property type="entry name" value="LONG CHRONOLOGICAL LIFESPAN PROTEIN 2"/>
    <property type="match status" value="1"/>
</dbReference>
<feature type="chain" id="PRO_5034037928" description="Long chronological lifespan protein 2" evidence="4">
    <location>
        <begin position="26"/>
        <end position="137"/>
    </location>
</feature>